<evidence type="ECO:0008006" key="11">
    <source>
        <dbReference type="Google" id="ProtNLM"/>
    </source>
</evidence>
<evidence type="ECO:0000256" key="2">
    <source>
        <dbReference type="ARBA" id="ARBA00022692"/>
    </source>
</evidence>
<gene>
    <name evidence="9" type="ORF">CBYS24578_00006617</name>
</gene>
<feature type="transmembrane region" description="Helical" evidence="8">
    <location>
        <begin position="53"/>
        <end position="74"/>
    </location>
</feature>
<keyword evidence="10" id="KW-1185">Reference proteome</keyword>
<dbReference type="GO" id="GO:0016020">
    <property type="term" value="C:membrane"/>
    <property type="evidence" value="ECO:0007669"/>
    <property type="project" value="UniProtKB-SubCell"/>
</dbReference>
<feature type="transmembrane region" description="Helical" evidence="8">
    <location>
        <begin position="12"/>
        <end position="33"/>
    </location>
</feature>
<evidence type="ECO:0000256" key="5">
    <source>
        <dbReference type="ARBA" id="ARBA00023033"/>
    </source>
</evidence>
<evidence type="ECO:0000313" key="10">
    <source>
        <dbReference type="Proteomes" id="UP000754883"/>
    </source>
</evidence>
<evidence type="ECO:0000256" key="6">
    <source>
        <dbReference type="ARBA" id="ARBA00023136"/>
    </source>
</evidence>
<keyword evidence="2 8" id="KW-0812">Transmembrane</keyword>
<dbReference type="EMBL" id="CABFNO020001394">
    <property type="protein sequence ID" value="CAG9984937.1"/>
    <property type="molecule type" value="Genomic_DNA"/>
</dbReference>
<dbReference type="AlphaFoldDB" id="A0A9N9UBT0"/>
<evidence type="ECO:0000256" key="4">
    <source>
        <dbReference type="ARBA" id="ARBA00023002"/>
    </source>
</evidence>
<comment type="similarity">
    <text evidence="7">Belongs to the anthrone oxygenase family.</text>
</comment>
<sequence>MGDISANIGTKAAAVIAGSFLSGAMMSISINAVPVMMDTITDSPQLLNQWARTFYYGIRTFPAISVTTALLYGYIALNRSVVKRPWGIYVAAGVTTLTMVPFTWIFMDPTNQRLFILGADVASAQVVELSEVQSLIQKWSWLHITRSLFPLLGAAIGMFATVNHH</sequence>
<evidence type="ECO:0000256" key="8">
    <source>
        <dbReference type="SAM" id="Phobius"/>
    </source>
</evidence>
<keyword evidence="4" id="KW-0560">Oxidoreductase</keyword>
<evidence type="ECO:0000256" key="1">
    <source>
        <dbReference type="ARBA" id="ARBA00004141"/>
    </source>
</evidence>
<dbReference type="OrthoDB" id="5954308at2759"/>
<name>A0A9N9UBT0_9HYPO</name>
<accession>A0A9N9UBT0</accession>
<keyword evidence="5" id="KW-0503">Monooxygenase</keyword>
<feature type="transmembrane region" description="Helical" evidence="8">
    <location>
        <begin position="86"/>
        <end position="107"/>
    </location>
</feature>
<dbReference type="GO" id="GO:0004497">
    <property type="term" value="F:monooxygenase activity"/>
    <property type="evidence" value="ECO:0007669"/>
    <property type="project" value="UniProtKB-KW"/>
</dbReference>
<evidence type="ECO:0000256" key="7">
    <source>
        <dbReference type="ARBA" id="ARBA00034313"/>
    </source>
</evidence>
<dbReference type="Proteomes" id="UP000754883">
    <property type="component" value="Unassembled WGS sequence"/>
</dbReference>
<comment type="caution">
    <text evidence="9">The sequence shown here is derived from an EMBL/GenBank/DDBJ whole genome shotgun (WGS) entry which is preliminary data.</text>
</comment>
<keyword evidence="6 8" id="KW-0472">Membrane</keyword>
<proteinExistence type="inferred from homology"/>
<reference evidence="9" key="1">
    <citation type="submission" date="2021-10" db="EMBL/GenBank/DDBJ databases">
        <authorList>
            <person name="Piombo E."/>
        </authorList>
    </citation>
    <scope>NUCLEOTIDE SEQUENCE</scope>
</reference>
<dbReference type="PANTHER" id="PTHR35042:SF3">
    <property type="entry name" value="ANTHRONE OXYGENASE-RELATED"/>
    <property type="match status" value="1"/>
</dbReference>
<protein>
    <recommendedName>
        <fullName evidence="11">Noranthrone monooxygenase</fullName>
    </recommendedName>
</protein>
<evidence type="ECO:0000313" key="9">
    <source>
        <dbReference type="EMBL" id="CAG9984937.1"/>
    </source>
</evidence>
<dbReference type="PANTHER" id="PTHR35042">
    <property type="entry name" value="ANTHRONE OXYGENASE ENCC"/>
    <property type="match status" value="1"/>
</dbReference>
<keyword evidence="3 8" id="KW-1133">Transmembrane helix</keyword>
<evidence type="ECO:0000256" key="3">
    <source>
        <dbReference type="ARBA" id="ARBA00022989"/>
    </source>
</evidence>
<comment type="subcellular location">
    <subcellularLocation>
        <location evidence="1">Membrane</location>
        <topology evidence="1">Multi-pass membrane protein</topology>
    </subcellularLocation>
</comment>
<dbReference type="Pfam" id="PF08592">
    <property type="entry name" value="Anthrone_oxy"/>
    <property type="match status" value="1"/>
</dbReference>
<dbReference type="InterPro" id="IPR013901">
    <property type="entry name" value="Anthrone_oxy"/>
</dbReference>
<organism evidence="9 10">
    <name type="scientific">Clonostachys byssicola</name>
    <dbReference type="NCBI Taxonomy" id="160290"/>
    <lineage>
        <taxon>Eukaryota</taxon>
        <taxon>Fungi</taxon>
        <taxon>Dikarya</taxon>
        <taxon>Ascomycota</taxon>
        <taxon>Pezizomycotina</taxon>
        <taxon>Sordariomycetes</taxon>
        <taxon>Hypocreomycetidae</taxon>
        <taxon>Hypocreales</taxon>
        <taxon>Bionectriaceae</taxon>
        <taxon>Clonostachys</taxon>
    </lineage>
</organism>